<dbReference type="GO" id="GO:0046677">
    <property type="term" value="P:response to antibiotic"/>
    <property type="evidence" value="ECO:0007669"/>
    <property type="project" value="InterPro"/>
</dbReference>
<keyword evidence="2" id="KW-0805">Transcription regulation</keyword>
<keyword evidence="9" id="KW-1185">Reference proteome</keyword>
<dbReference type="Gene3D" id="1.10.357.10">
    <property type="entry name" value="Tetracycline Repressor, domain 2"/>
    <property type="match status" value="1"/>
</dbReference>
<name>A0A918ZJE6_9ACTN</name>
<dbReference type="PROSITE" id="PS50977">
    <property type="entry name" value="HTH_TETR_2"/>
    <property type="match status" value="1"/>
</dbReference>
<dbReference type="Pfam" id="PF00440">
    <property type="entry name" value="TetR_N"/>
    <property type="match status" value="1"/>
</dbReference>
<dbReference type="InterPro" id="IPR003012">
    <property type="entry name" value="Tet_transcr_reg_TetR"/>
</dbReference>
<dbReference type="GO" id="GO:0003700">
    <property type="term" value="F:DNA-binding transcription factor activity"/>
    <property type="evidence" value="ECO:0007669"/>
    <property type="project" value="TreeGrafter"/>
</dbReference>
<evidence type="ECO:0000256" key="6">
    <source>
        <dbReference type="SAM" id="MobiDB-lite"/>
    </source>
</evidence>
<dbReference type="InterPro" id="IPR036271">
    <property type="entry name" value="Tet_transcr_reg_TetR-rel_C_sf"/>
</dbReference>
<evidence type="ECO:0000256" key="5">
    <source>
        <dbReference type="PROSITE-ProRule" id="PRU00335"/>
    </source>
</evidence>
<feature type="DNA-binding region" description="H-T-H motif" evidence="5">
    <location>
        <begin position="60"/>
        <end position="79"/>
    </location>
</feature>
<reference evidence="8" key="1">
    <citation type="journal article" date="2014" name="Int. J. Syst. Evol. Microbiol.">
        <title>Complete genome sequence of Corynebacterium casei LMG S-19264T (=DSM 44701T), isolated from a smear-ripened cheese.</title>
        <authorList>
            <consortium name="US DOE Joint Genome Institute (JGI-PGF)"/>
            <person name="Walter F."/>
            <person name="Albersmeier A."/>
            <person name="Kalinowski J."/>
            <person name="Ruckert C."/>
        </authorList>
    </citation>
    <scope>NUCLEOTIDE SEQUENCE</scope>
    <source>
        <strain evidence="8">JCM 4784</strain>
    </source>
</reference>
<evidence type="ECO:0000313" key="9">
    <source>
        <dbReference type="Proteomes" id="UP000608024"/>
    </source>
</evidence>
<protein>
    <submittedName>
        <fullName evidence="8">TetR family transcriptional regulator</fullName>
    </submittedName>
</protein>
<evidence type="ECO:0000256" key="1">
    <source>
        <dbReference type="ARBA" id="ARBA00022491"/>
    </source>
</evidence>
<evidence type="ECO:0000256" key="2">
    <source>
        <dbReference type="ARBA" id="ARBA00023015"/>
    </source>
</evidence>
<dbReference type="InterPro" id="IPR023772">
    <property type="entry name" value="DNA-bd_HTH_TetR-type_CS"/>
</dbReference>
<keyword evidence="3 5" id="KW-0238">DNA-binding</keyword>
<feature type="domain" description="HTH tetR-type" evidence="7">
    <location>
        <begin position="37"/>
        <end position="97"/>
    </location>
</feature>
<dbReference type="Pfam" id="PF02909">
    <property type="entry name" value="TetR_C_1"/>
    <property type="match status" value="1"/>
</dbReference>
<organism evidence="8 9">
    <name type="scientific">Streptomyces longispororuber</name>
    <dbReference type="NCBI Taxonomy" id="68230"/>
    <lineage>
        <taxon>Bacteria</taxon>
        <taxon>Bacillati</taxon>
        <taxon>Actinomycetota</taxon>
        <taxon>Actinomycetes</taxon>
        <taxon>Kitasatosporales</taxon>
        <taxon>Streptomycetaceae</taxon>
        <taxon>Streptomyces</taxon>
    </lineage>
</organism>
<dbReference type="SUPFAM" id="SSF46689">
    <property type="entry name" value="Homeodomain-like"/>
    <property type="match status" value="1"/>
</dbReference>
<sequence length="244" mass="27256">MEVGVIAGTERTHSEPGAGTNVWLRPAREKREKAEPPLTQARIVQAAVALLDEEGMDRLTMRRLAERLDAGATTLYWHVKTKADVVDLAVDAVFGETPLPDRHEDDPRQDVTALVHDWRRTVLRHPWVASVPARQRPLMGPDFLAWMEFLQSALARAGLTGTRLNAATWALYNHVMGATAAQSGLRLTTEEARLGQEYLERRRDRYPTVAAHRYLADDDWDTSFAIGLGFLLDGMLGLPRAGQK</sequence>
<dbReference type="InterPro" id="IPR009057">
    <property type="entry name" value="Homeodomain-like_sf"/>
</dbReference>
<dbReference type="SUPFAM" id="SSF48498">
    <property type="entry name" value="Tetracyclin repressor-like, C-terminal domain"/>
    <property type="match status" value="1"/>
</dbReference>
<evidence type="ECO:0000256" key="3">
    <source>
        <dbReference type="ARBA" id="ARBA00023125"/>
    </source>
</evidence>
<keyword evidence="4" id="KW-0804">Transcription</keyword>
<keyword evidence="1" id="KW-0678">Repressor</keyword>
<dbReference type="InterPro" id="IPR050109">
    <property type="entry name" value="HTH-type_TetR-like_transc_reg"/>
</dbReference>
<dbReference type="InterPro" id="IPR001647">
    <property type="entry name" value="HTH_TetR"/>
</dbReference>
<evidence type="ECO:0000313" key="8">
    <source>
        <dbReference type="EMBL" id="GHE54640.1"/>
    </source>
</evidence>
<dbReference type="EMBL" id="BNBT01000028">
    <property type="protein sequence ID" value="GHE54640.1"/>
    <property type="molecule type" value="Genomic_DNA"/>
</dbReference>
<dbReference type="Proteomes" id="UP000608024">
    <property type="component" value="Unassembled WGS sequence"/>
</dbReference>
<dbReference type="PROSITE" id="PS01081">
    <property type="entry name" value="HTH_TETR_1"/>
    <property type="match status" value="1"/>
</dbReference>
<dbReference type="AlphaFoldDB" id="A0A918ZJE6"/>
<evidence type="ECO:0000256" key="4">
    <source>
        <dbReference type="ARBA" id="ARBA00023163"/>
    </source>
</evidence>
<proteinExistence type="predicted"/>
<reference evidence="8" key="2">
    <citation type="submission" date="2020-09" db="EMBL/GenBank/DDBJ databases">
        <authorList>
            <person name="Sun Q."/>
            <person name="Ohkuma M."/>
        </authorList>
    </citation>
    <scope>NUCLEOTIDE SEQUENCE</scope>
    <source>
        <strain evidence="8">JCM 4784</strain>
    </source>
</reference>
<dbReference type="PRINTS" id="PR00400">
    <property type="entry name" value="TETREPRESSOR"/>
</dbReference>
<dbReference type="GO" id="GO:0045892">
    <property type="term" value="P:negative regulation of DNA-templated transcription"/>
    <property type="evidence" value="ECO:0007669"/>
    <property type="project" value="InterPro"/>
</dbReference>
<dbReference type="PANTHER" id="PTHR30055">
    <property type="entry name" value="HTH-TYPE TRANSCRIPTIONAL REGULATOR RUTR"/>
    <property type="match status" value="1"/>
</dbReference>
<gene>
    <name evidence="8" type="ORF">GCM10018785_25060</name>
</gene>
<dbReference type="GO" id="GO:0000976">
    <property type="term" value="F:transcription cis-regulatory region binding"/>
    <property type="evidence" value="ECO:0007669"/>
    <property type="project" value="TreeGrafter"/>
</dbReference>
<dbReference type="InterPro" id="IPR004111">
    <property type="entry name" value="Repressor_TetR_C"/>
</dbReference>
<accession>A0A918ZJE6</accession>
<comment type="caution">
    <text evidence="8">The sequence shown here is derived from an EMBL/GenBank/DDBJ whole genome shotgun (WGS) entry which is preliminary data.</text>
</comment>
<feature type="region of interest" description="Disordered" evidence="6">
    <location>
        <begin position="1"/>
        <end position="20"/>
    </location>
</feature>
<evidence type="ECO:0000259" key="7">
    <source>
        <dbReference type="PROSITE" id="PS50977"/>
    </source>
</evidence>
<dbReference type="PANTHER" id="PTHR30055:SF151">
    <property type="entry name" value="TRANSCRIPTIONAL REGULATORY PROTEIN"/>
    <property type="match status" value="1"/>
</dbReference>